<accession>A0A160PFF4</accession>
<proteinExistence type="predicted"/>
<name>A0A160PFF4_9HYPH</name>
<protein>
    <submittedName>
        <fullName evidence="1">Uncharacterized protein</fullName>
    </submittedName>
</protein>
<organism evidence="1 2">
    <name type="scientific">Methylorubrum populi</name>
    <dbReference type="NCBI Taxonomy" id="223967"/>
    <lineage>
        <taxon>Bacteria</taxon>
        <taxon>Pseudomonadati</taxon>
        <taxon>Pseudomonadota</taxon>
        <taxon>Alphaproteobacteria</taxon>
        <taxon>Hyphomicrobiales</taxon>
        <taxon>Methylobacteriaceae</taxon>
        <taxon>Methylorubrum</taxon>
    </lineage>
</organism>
<dbReference type="AlphaFoldDB" id="A0A160PFF4"/>
<evidence type="ECO:0000313" key="1">
    <source>
        <dbReference type="EMBL" id="BAU91386.1"/>
    </source>
</evidence>
<dbReference type="Proteomes" id="UP000218288">
    <property type="component" value="Chromosome"/>
</dbReference>
<dbReference type="EMBL" id="AP014809">
    <property type="protein sequence ID" value="BAU91386.1"/>
    <property type="molecule type" value="Genomic_DNA"/>
</dbReference>
<dbReference type="RefSeq" id="WP_063110972.1">
    <property type="nucleotide sequence ID" value="NZ_AP014809.1"/>
</dbReference>
<gene>
    <name evidence="1" type="ORF">MPPM_2781</name>
</gene>
<evidence type="ECO:0000313" key="2">
    <source>
        <dbReference type="Proteomes" id="UP000218288"/>
    </source>
</evidence>
<dbReference type="OrthoDB" id="8011601at2"/>
<sequence length="448" mass="48260">MEAWSTTAFDETSQADLFAASPVAGGRPPVVRCWLAFDRGGDDVGVALTLSDRRHLIADASTGYAIVGDDDLVLLPDRSRDELICLGPPWLLPALPTGFRARGLAHWSKLLRDTSLATFRPSPEANACIAFDIRPGPPLGWSALHGDLRDGTLGRHPDRPAPDGVAFRGARDARLVDGLLHFERGRQLAEAGNGSEARLERAKRHLRRAAQHFAAGRQLGWGEVAERYLSLLESQLFRMRQMDLPALLPPRQADALCLPRLGLGVHRLMAVPLPPLALTRGAVPAAAGRGARERREALCFVPLHRPTLRRLLPGTRPDALRGQVVFGPPATGTATTAVRLGKGASVAVSAILDGEVHQLLGIASRERAAETVTVFADGNGVVVSPGVKQGRVGHPLTFKATAREGGRHALRFTFLTRDRIVSKIQRTVEVYEDNGQDGSSAWRSPKAG</sequence>
<reference evidence="1 2" key="1">
    <citation type="journal article" date="2016" name="Genome Announc.">
        <title>Complete Genome Sequence of Methylobacterium populi P-1M, Isolated from Pink-Pigmented Household Biofilm.</title>
        <authorList>
            <person name="Morohoshi T."/>
            <person name="Ikeda T."/>
        </authorList>
    </citation>
    <scope>NUCLEOTIDE SEQUENCE [LARGE SCALE GENOMIC DNA]</scope>
    <source>
        <strain evidence="1 2">P-1M</strain>
    </source>
</reference>